<feature type="region of interest" description="Disordered" evidence="1">
    <location>
        <begin position="17"/>
        <end position="45"/>
    </location>
</feature>
<comment type="caution">
    <text evidence="2">The sequence shown here is derived from an EMBL/GenBank/DDBJ whole genome shotgun (WGS) entry which is preliminary data.</text>
</comment>
<dbReference type="EMBL" id="JAWJWF010000049">
    <property type="protein sequence ID" value="KAK6619374.1"/>
    <property type="molecule type" value="Genomic_DNA"/>
</dbReference>
<proteinExistence type="predicted"/>
<protein>
    <submittedName>
        <fullName evidence="2">Uncharacterized protein</fullName>
    </submittedName>
</protein>
<dbReference type="Proteomes" id="UP001359485">
    <property type="component" value="Unassembled WGS sequence"/>
</dbReference>
<evidence type="ECO:0000256" key="1">
    <source>
        <dbReference type="SAM" id="MobiDB-lite"/>
    </source>
</evidence>
<evidence type="ECO:0000313" key="2">
    <source>
        <dbReference type="EMBL" id="KAK6619374.1"/>
    </source>
</evidence>
<name>A0ABR1AIU6_POLSC</name>
<keyword evidence="3" id="KW-1185">Reference proteome</keyword>
<reference evidence="2 3" key="1">
    <citation type="submission" date="2023-09" db="EMBL/GenBank/DDBJ databases">
        <title>Genomes of two closely related lineages of the louse Polyplax serrata with different host specificities.</title>
        <authorList>
            <person name="Martinu J."/>
            <person name="Tarabai H."/>
            <person name="Stefka J."/>
            <person name="Hypsa V."/>
        </authorList>
    </citation>
    <scope>NUCLEOTIDE SEQUENCE [LARGE SCALE GENOMIC DNA]</scope>
    <source>
        <strain evidence="2">98ZLc_SE</strain>
    </source>
</reference>
<sequence>MDVPGCEVITLPVEKTSRSCPRQTRAPGVPQKGVRGVPNPREKVPVHQDEYPKLVLPGRYRGELCLYWITTRCCTSGVVHACYNSLNHRQKTATFSTSSSSPPQHCRQVNRRSFIPFLTIPQSSFLREQSFFPKSKE</sequence>
<organism evidence="2 3">
    <name type="scientific">Polyplax serrata</name>
    <name type="common">Common mouse louse</name>
    <dbReference type="NCBI Taxonomy" id="468196"/>
    <lineage>
        <taxon>Eukaryota</taxon>
        <taxon>Metazoa</taxon>
        <taxon>Ecdysozoa</taxon>
        <taxon>Arthropoda</taxon>
        <taxon>Hexapoda</taxon>
        <taxon>Insecta</taxon>
        <taxon>Pterygota</taxon>
        <taxon>Neoptera</taxon>
        <taxon>Paraneoptera</taxon>
        <taxon>Psocodea</taxon>
        <taxon>Troctomorpha</taxon>
        <taxon>Phthiraptera</taxon>
        <taxon>Anoplura</taxon>
        <taxon>Polyplacidae</taxon>
        <taxon>Polyplax</taxon>
    </lineage>
</organism>
<accession>A0ABR1AIU6</accession>
<evidence type="ECO:0000313" key="3">
    <source>
        <dbReference type="Proteomes" id="UP001359485"/>
    </source>
</evidence>
<gene>
    <name evidence="2" type="ORF">RUM44_003756</name>
</gene>